<dbReference type="EMBL" id="JAODUO010000095">
    <property type="protein sequence ID" value="KAK2189861.1"/>
    <property type="molecule type" value="Genomic_DNA"/>
</dbReference>
<evidence type="ECO:0000256" key="7">
    <source>
        <dbReference type="SAM" id="Phobius"/>
    </source>
</evidence>
<keyword evidence="2" id="KW-0813">Transport</keyword>
<dbReference type="GO" id="GO:0005524">
    <property type="term" value="F:ATP binding"/>
    <property type="evidence" value="ECO:0007669"/>
    <property type="project" value="InterPro"/>
</dbReference>
<evidence type="ECO:0000256" key="2">
    <source>
        <dbReference type="ARBA" id="ARBA00022448"/>
    </source>
</evidence>
<feature type="transmembrane region" description="Helical" evidence="7">
    <location>
        <begin position="189"/>
        <end position="211"/>
    </location>
</feature>
<keyword evidence="5 7" id="KW-1133">Transmembrane helix</keyword>
<evidence type="ECO:0000256" key="4">
    <source>
        <dbReference type="ARBA" id="ARBA00022737"/>
    </source>
</evidence>
<dbReference type="GO" id="GO:0140359">
    <property type="term" value="F:ABC-type transporter activity"/>
    <property type="evidence" value="ECO:0007669"/>
    <property type="project" value="InterPro"/>
</dbReference>
<dbReference type="InterPro" id="IPR013525">
    <property type="entry name" value="ABC2_TM"/>
</dbReference>
<dbReference type="Proteomes" id="UP001209878">
    <property type="component" value="Unassembled WGS sequence"/>
</dbReference>
<gene>
    <name evidence="10" type="ORF">NP493_95g04011</name>
</gene>
<dbReference type="InterPro" id="IPR003439">
    <property type="entry name" value="ABC_transporter-like_ATP-bd"/>
</dbReference>
<keyword evidence="6 7" id="KW-0472">Membrane</keyword>
<dbReference type="Pfam" id="PF12698">
    <property type="entry name" value="ABC2_membrane_3"/>
    <property type="match status" value="1"/>
</dbReference>
<feature type="transmembrane region" description="Helical" evidence="7">
    <location>
        <begin position="374"/>
        <end position="396"/>
    </location>
</feature>
<keyword evidence="11" id="KW-1185">Reference proteome</keyword>
<keyword evidence="3 7" id="KW-0812">Transmembrane</keyword>
<evidence type="ECO:0000256" key="6">
    <source>
        <dbReference type="ARBA" id="ARBA00023136"/>
    </source>
</evidence>
<organism evidence="10 11">
    <name type="scientific">Ridgeia piscesae</name>
    <name type="common">Tubeworm</name>
    <dbReference type="NCBI Taxonomy" id="27915"/>
    <lineage>
        <taxon>Eukaryota</taxon>
        <taxon>Metazoa</taxon>
        <taxon>Spiralia</taxon>
        <taxon>Lophotrochozoa</taxon>
        <taxon>Annelida</taxon>
        <taxon>Polychaeta</taxon>
        <taxon>Sedentaria</taxon>
        <taxon>Canalipalpata</taxon>
        <taxon>Sabellida</taxon>
        <taxon>Siboglinidae</taxon>
        <taxon>Ridgeia</taxon>
    </lineage>
</organism>
<evidence type="ECO:0000313" key="11">
    <source>
        <dbReference type="Proteomes" id="UP001209878"/>
    </source>
</evidence>
<dbReference type="GO" id="GO:0005319">
    <property type="term" value="F:lipid transporter activity"/>
    <property type="evidence" value="ECO:0007669"/>
    <property type="project" value="TreeGrafter"/>
</dbReference>
<dbReference type="CDD" id="cd03263">
    <property type="entry name" value="ABC_subfamily_A"/>
    <property type="match status" value="1"/>
</dbReference>
<dbReference type="Gene3D" id="3.40.50.300">
    <property type="entry name" value="P-loop containing nucleotide triphosphate hydrolases"/>
    <property type="match status" value="1"/>
</dbReference>
<dbReference type="InterPro" id="IPR027417">
    <property type="entry name" value="P-loop_NTPase"/>
</dbReference>
<sequence length="519" mass="58328">MEGARRCLGLCPQHNVLYDNLTVYEHLVFFAKLKGYPVDAINRDVELFLKDIQLTDKRNERVKELSGGMKRKLSVLLALIGGSKVIILDEPTSGLDPEARRQTWDLLKKYRYNRTIMLTTHYMDEADYLGDRIAIMANGKLQCSGTSMYLKQEYDVKERPVKIENAKLVSCQFRALCLRRFKNVCRKPFIPVMQVVMPFLVTWFIVALANMEMFKEYPPLLLSLSPFGRSTVVYGVADSHNATAALAVAKLYRGQVDSGARKVEYLNGMPGHKAGDNVHDYLMEKGKRDAHDYTYHTFVAAEFRSVGKDMFVTAFFNFQAYHTSAISLTLVDNALLKYYVGHDYSIETTNHPKEISYARDDNEGSKMDDLIKGLLIVMGIVIVLPMTISSYTLFAVGERSNGVKDAQFISGLYVPVYWAAMFVCDNVIYLASASLIICLFFIYDTKAYISAAAFPATVLVFLLYGWASQPMMYVASFIFQSSGSALAWTTLFNLSSGKCGTVAYLGPVGQYSLLNVTQC</sequence>
<proteinExistence type="predicted"/>
<dbReference type="PANTHER" id="PTHR19229">
    <property type="entry name" value="ATP-BINDING CASSETTE TRANSPORTER SUBFAMILY A ABCA"/>
    <property type="match status" value="1"/>
</dbReference>
<dbReference type="AlphaFoldDB" id="A0AAD9P8F4"/>
<feature type="transmembrane region" description="Helical" evidence="7">
    <location>
        <begin position="416"/>
        <end position="441"/>
    </location>
</feature>
<dbReference type="GO" id="GO:0016020">
    <property type="term" value="C:membrane"/>
    <property type="evidence" value="ECO:0007669"/>
    <property type="project" value="UniProtKB-SubCell"/>
</dbReference>
<keyword evidence="4" id="KW-0677">Repeat</keyword>
<evidence type="ECO:0000256" key="3">
    <source>
        <dbReference type="ARBA" id="ARBA00022692"/>
    </source>
</evidence>
<feature type="domain" description="ABC-2 type transporter transmembrane" evidence="9">
    <location>
        <begin position="293"/>
        <end position="495"/>
    </location>
</feature>
<feature type="domain" description="ABC transporter" evidence="8">
    <location>
        <begin position="5"/>
        <end position="93"/>
    </location>
</feature>
<reference evidence="10" key="1">
    <citation type="journal article" date="2023" name="Mol. Biol. Evol.">
        <title>Third-Generation Sequencing Reveals the Adaptive Role of the Epigenome in Three Deep-Sea Polychaetes.</title>
        <authorList>
            <person name="Perez M."/>
            <person name="Aroh O."/>
            <person name="Sun Y."/>
            <person name="Lan Y."/>
            <person name="Juniper S.K."/>
            <person name="Young C.R."/>
            <person name="Angers B."/>
            <person name="Qian P.Y."/>
        </authorList>
    </citation>
    <scope>NUCLEOTIDE SEQUENCE</scope>
    <source>
        <strain evidence="10">R07B-5</strain>
    </source>
</reference>
<dbReference type="SUPFAM" id="SSF52540">
    <property type="entry name" value="P-loop containing nucleoside triphosphate hydrolases"/>
    <property type="match status" value="1"/>
</dbReference>
<evidence type="ECO:0000256" key="1">
    <source>
        <dbReference type="ARBA" id="ARBA00004141"/>
    </source>
</evidence>
<dbReference type="Pfam" id="PF00005">
    <property type="entry name" value="ABC_tran"/>
    <property type="match status" value="1"/>
</dbReference>
<dbReference type="PANTHER" id="PTHR19229:SF36">
    <property type="entry name" value="ATP-BINDING CASSETTE SUB-FAMILY A MEMBER 2"/>
    <property type="match status" value="1"/>
</dbReference>
<evidence type="ECO:0008006" key="12">
    <source>
        <dbReference type="Google" id="ProtNLM"/>
    </source>
</evidence>
<evidence type="ECO:0000256" key="5">
    <source>
        <dbReference type="ARBA" id="ARBA00022989"/>
    </source>
</evidence>
<feature type="transmembrane region" description="Helical" evidence="7">
    <location>
        <begin position="448"/>
        <end position="467"/>
    </location>
</feature>
<name>A0AAD9P8F4_RIDPI</name>
<protein>
    <recommendedName>
        <fullName evidence="12">ABC transporter domain-containing protein</fullName>
    </recommendedName>
</protein>
<dbReference type="InterPro" id="IPR026082">
    <property type="entry name" value="ABCA"/>
</dbReference>
<dbReference type="GO" id="GO:0016887">
    <property type="term" value="F:ATP hydrolysis activity"/>
    <property type="evidence" value="ECO:0007669"/>
    <property type="project" value="InterPro"/>
</dbReference>
<comment type="subcellular location">
    <subcellularLocation>
        <location evidence="1">Membrane</location>
        <topology evidence="1">Multi-pass membrane protein</topology>
    </subcellularLocation>
</comment>
<comment type="caution">
    <text evidence="10">The sequence shown here is derived from an EMBL/GenBank/DDBJ whole genome shotgun (WGS) entry which is preliminary data.</text>
</comment>
<evidence type="ECO:0000259" key="8">
    <source>
        <dbReference type="Pfam" id="PF00005"/>
    </source>
</evidence>
<evidence type="ECO:0000313" key="10">
    <source>
        <dbReference type="EMBL" id="KAK2189861.1"/>
    </source>
</evidence>
<evidence type="ECO:0000259" key="9">
    <source>
        <dbReference type="Pfam" id="PF12698"/>
    </source>
</evidence>
<accession>A0AAD9P8F4</accession>